<proteinExistence type="predicted"/>
<evidence type="ECO:0000313" key="1">
    <source>
        <dbReference type="EMBL" id="EPE30276.1"/>
    </source>
</evidence>
<gene>
    <name evidence="1" type="ORF">GLAREA_12999</name>
</gene>
<dbReference type="AlphaFoldDB" id="S3DEA4"/>
<dbReference type="GeneID" id="19472039"/>
<organism evidence="1 2">
    <name type="scientific">Glarea lozoyensis (strain ATCC 20868 / MF5171)</name>
    <dbReference type="NCBI Taxonomy" id="1116229"/>
    <lineage>
        <taxon>Eukaryota</taxon>
        <taxon>Fungi</taxon>
        <taxon>Dikarya</taxon>
        <taxon>Ascomycota</taxon>
        <taxon>Pezizomycotina</taxon>
        <taxon>Leotiomycetes</taxon>
        <taxon>Helotiales</taxon>
        <taxon>Helotiaceae</taxon>
        <taxon>Glarea</taxon>
    </lineage>
</organism>
<dbReference type="HOGENOM" id="CLU_2097132_0_0_1"/>
<dbReference type="KEGG" id="glz:GLAREA_12999"/>
<name>S3DEA4_GLAL2</name>
<dbReference type="Proteomes" id="UP000016922">
    <property type="component" value="Unassembled WGS sequence"/>
</dbReference>
<keyword evidence="2" id="KW-1185">Reference proteome</keyword>
<protein>
    <submittedName>
        <fullName evidence="1">Uncharacterized protein</fullName>
    </submittedName>
</protein>
<accession>S3DEA4</accession>
<dbReference type="RefSeq" id="XP_008082669.1">
    <property type="nucleotide sequence ID" value="XM_008084478.1"/>
</dbReference>
<dbReference type="EMBL" id="KE145364">
    <property type="protein sequence ID" value="EPE30276.1"/>
    <property type="molecule type" value="Genomic_DNA"/>
</dbReference>
<reference evidence="1 2" key="1">
    <citation type="journal article" date="2013" name="BMC Genomics">
        <title>Genomics-driven discovery of the pneumocandin biosynthetic gene cluster in the fungus Glarea lozoyensis.</title>
        <authorList>
            <person name="Chen L."/>
            <person name="Yue Q."/>
            <person name="Zhang X."/>
            <person name="Xiang M."/>
            <person name="Wang C."/>
            <person name="Li S."/>
            <person name="Che Y."/>
            <person name="Ortiz-Lopez F.J."/>
            <person name="Bills G.F."/>
            <person name="Liu X."/>
            <person name="An Z."/>
        </authorList>
    </citation>
    <scope>NUCLEOTIDE SEQUENCE [LARGE SCALE GENOMIC DNA]</scope>
    <source>
        <strain evidence="2">ATCC 20868 / MF5171</strain>
    </source>
</reference>
<sequence length="118" mass="12851">MTATSVLIRIFERGLKLYMRTTAVNGSWKRVLGVSVRTHFSKNVGGRVEDEAEQQAASIAERTGKWPDRGVMEDAFHVSSNDLISHAGVVYGDSNGNCLAKKHIAENPAYQAKTMAAA</sequence>
<dbReference type="OrthoDB" id="4198568at2759"/>
<evidence type="ECO:0000313" key="2">
    <source>
        <dbReference type="Proteomes" id="UP000016922"/>
    </source>
</evidence>